<sequence>MDFRGIPLHEFLAAIKQWVFHLHPLSSFTISTRKSPLTSQEPPLNISRPYKVTYYLHTTSTSPYTGPFNPYQEVLGHDSPVKPLLHGLHN</sequence>
<protein>
    <submittedName>
        <fullName evidence="1">Uncharacterized protein</fullName>
    </submittedName>
</protein>
<dbReference type="Proteomes" id="UP000324222">
    <property type="component" value="Unassembled WGS sequence"/>
</dbReference>
<dbReference type="EMBL" id="VSRR010000907">
    <property type="protein sequence ID" value="MPC20757.1"/>
    <property type="molecule type" value="Genomic_DNA"/>
</dbReference>
<reference evidence="1 2" key="1">
    <citation type="submission" date="2019-05" db="EMBL/GenBank/DDBJ databases">
        <title>Another draft genome of Portunus trituberculatus and its Hox gene families provides insights of decapod evolution.</title>
        <authorList>
            <person name="Jeong J.-H."/>
            <person name="Song I."/>
            <person name="Kim S."/>
            <person name="Choi T."/>
            <person name="Kim D."/>
            <person name="Ryu S."/>
            <person name="Kim W."/>
        </authorList>
    </citation>
    <scope>NUCLEOTIDE SEQUENCE [LARGE SCALE GENOMIC DNA]</scope>
    <source>
        <tissue evidence="1">Muscle</tissue>
    </source>
</reference>
<dbReference type="AlphaFoldDB" id="A0A5B7DHX1"/>
<accession>A0A5B7DHX1</accession>
<name>A0A5B7DHX1_PORTR</name>
<proteinExistence type="predicted"/>
<gene>
    <name evidence="1" type="ORF">E2C01_013713</name>
</gene>
<keyword evidence="2" id="KW-1185">Reference proteome</keyword>
<organism evidence="1 2">
    <name type="scientific">Portunus trituberculatus</name>
    <name type="common">Swimming crab</name>
    <name type="synonym">Neptunus trituberculatus</name>
    <dbReference type="NCBI Taxonomy" id="210409"/>
    <lineage>
        <taxon>Eukaryota</taxon>
        <taxon>Metazoa</taxon>
        <taxon>Ecdysozoa</taxon>
        <taxon>Arthropoda</taxon>
        <taxon>Crustacea</taxon>
        <taxon>Multicrustacea</taxon>
        <taxon>Malacostraca</taxon>
        <taxon>Eumalacostraca</taxon>
        <taxon>Eucarida</taxon>
        <taxon>Decapoda</taxon>
        <taxon>Pleocyemata</taxon>
        <taxon>Brachyura</taxon>
        <taxon>Eubrachyura</taxon>
        <taxon>Portunoidea</taxon>
        <taxon>Portunidae</taxon>
        <taxon>Portuninae</taxon>
        <taxon>Portunus</taxon>
    </lineage>
</organism>
<evidence type="ECO:0000313" key="2">
    <source>
        <dbReference type="Proteomes" id="UP000324222"/>
    </source>
</evidence>
<comment type="caution">
    <text evidence="1">The sequence shown here is derived from an EMBL/GenBank/DDBJ whole genome shotgun (WGS) entry which is preliminary data.</text>
</comment>
<evidence type="ECO:0000313" key="1">
    <source>
        <dbReference type="EMBL" id="MPC20757.1"/>
    </source>
</evidence>